<evidence type="ECO:0000313" key="1">
    <source>
        <dbReference type="EMBL" id="ETJ01022.1"/>
    </source>
</evidence>
<dbReference type="AlphaFoldDB" id="W1V4Y3"/>
<dbReference type="Proteomes" id="UP000018852">
    <property type="component" value="Unassembled WGS sequence"/>
</dbReference>
<gene>
    <name evidence="1" type="ORF">Q605_AUC01139G0001</name>
</gene>
<dbReference type="EMBL" id="AZLV01001139">
    <property type="protein sequence ID" value="ETJ01022.1"/>
    <property type="molecule type" value="Genomic_DNA"/>
</dbReference>
<dbReference type="PATRIC" id="fig|1403939.3.peg.1956"/>
<comment type="caution">
    <text evidence="1">The sequence shown here is derived from an EMBL/GenBank/DDBJ whole genome shotgun (WGS) entry which is preliminary data.</text>
</comment>
<reference evidence="1 2" key="1">
    <citation type="submission" date="2013-12" db="EMBL/GenBank/DDBJ databases">
        <title>A Varibaculum cambriense genome reconstructed from a premature infant gut community with otherwise low bacterial novelty that shifts toward anaerobic metabolism during the third week of life.</title>
        <authorList>
            <person name="Brown C.T."/>
            <person name="Sharon I."/>
            <person name="Thomas B.C."/>
            <person name="Castelle C.J."/>
            <person name="Morowitz M.J."/>
            <person name="Banfield J.F."/>
        </authorList>
    </citation>
    <scope>NUCLEOTIDE SEQUENCE [LARGE SCALE GENOMIC DNA]</scope>
    <source>
        <strain evidence="2">DORA_12</strain>
    </source>
</reference>
<proteinExistence type="predicted"/>
<accession>W1V4Y3</accession>
<organism evidence="1 2">
    <name type="scientific">Actinomyces urogenitalis DORA_12</name>
    <dbReference type="NCBI Taxonomy" id="1403939"/>
    <lineage>
        <taxon>Bacteria</taxon>
        <taxon>Bacillati</taxon>
        <taxon>Actinomycetota</taxon>
        <taxon>Actinomycetes</taxon>
        <taxon>Actinomycetales</taxon>
        <taxon>Actinomycetaceae</taxon>
        <taxon>Actinomyces</taxon>
    </lineage>
</organism>
<name>W1V4Y3_9ACTO</name>
<sequence length="99" mass="11243">MANADEISKADRDFVTDAAAALRALHREDADRDAGEIEDTLSVYYEAMVDWATYSLIKFGLATNAWLDRLTDLDRLHGRDEFDEEIEEMREALAKQTSS</sequence>
<protein>
    <submittedName>
        <fullName evidence="1">Uncharacterized protein</fullName>
    </submittedName>
</protein>
<evidence type="ECO:0000313" key="2">
    <source>
        <dbReference type="Proteomes" id="UP000018852"/>
    </source>
</evidence>